<organism evidence="2">
    <name type="scientific">Bichromomyia olmeca</name>
    <dbReference type="NCBI Taxonomy" id="715919"/>
    <lineage>
        <taxon>Eukaryota</taxon>
        <taxon>Metazoa</taxon>
        <taxon>Ecdysozoa</taxon>
        <taxon>Arthropoda</taxon>
        <taxon>Hexapoda</taxon>
        <taxon>Insecta</taxon>
        <taxon>Pterygota</taxon>
        <taxon>Neoptera</taxon>
        <taxon>Endopterygota</taxon>
        <taxon>Diptera</taxon>
        <taxon>Nematocera</taxon>
        <taxon>Psychodoidea</taxon>
        <taxon>Psychodidae</taxon>
        <taxon>Bichromomyia</taxon>
    </lineage>
</organism>
<name>A0A1B1V3F9_9DIPT</name>
<dbReference type="EMBL" id="KX011369">
    <property type="protein sequence ID" value="ANW11448.1"/>
    <property type="molecule type" value="mRNA"/>
</dbReference>
<evidence type="ECO:0000313" key="2">
    <source>
        <dbReference type="EMBL" id="ANW11448.1"/>
    </source>
</evidence>
<keyword evidence="1" id="KW-0472">Membrane</keyword>
<keyword evidence="1" id="KW-0812">Transmembrane</keyword>
<sequence length="168" mass="19245">MIRFYILVISSLIPFALGGAWYRMYWEYDCPGYKRPLDYSIVECPPYTTCSKISKVGDFAVMHVNYTFKVENGPYAKLPISGQLMRYPSGKVEKFFLGDDACGKGKQYLLKEKCPLQNGIHWIQVKLIMRNVKLHEFIKVALRVNDPSDKPLACVYAGAYANGILTYY</sequence>
<reference evidence="2" key="1">
    <citation type="journal article" date="2016" name="PLoS Negl. Trop. Dis.">
        <title>Molecular Diversity between Salivary Proteins from New World and Old World Sand Flies with Emphasis on Bichromomyia olmeca, the Sand Fly Vector of Leishmania mexicana in Mesoamerica.</title>
        <authorList>
            <person name="Abdeladhim M."/>
            <person name="V Coutinho-Abreu I."/>
            <person name="Townsend S."/>
            <person name="Pasos-Pinto S."/>
            <person name="Sanchez L."/>
            <person name="Rasouli M."/>
            <person name="B Guimaraes-Costa A."/>
            <person name="Aslan H."/>
            <person name="Francischetti I.M."/>
            <person name="Oliveira F."/>
            <person name="Becker I."/>
            <person name="Kamhawi S."/>
            <person name="Ribeiro J.M."/>
            <person name="Jochim R.C."/>
            <person name="Valenzuela J.G."/>
        </authorList>
    </citation>
    <scope>NUCLEOTIDE SEQUENCE</scope>
    <source>
        <tissue evidence="2">Salivary gland</tissue>
    </source>
</reference>
<proteinExistence type="evidence at transcript level"/>
<protein>
    <submittedName>
        <fullName evidence="2">LolMLc</fullName>
    </submittedName>
</protein>
<accession>A0A1B1V3F9</accession>
<keyword evidence="1" id="KW-1133">Transmembrane helix</keyword>
<dbReference type="AlphaFoldDB" id="A0A1B1V3F9"/>
<evidence type="ECO:0000256" key="1">
    <source>
        <dbReference type="SAM" id="Phobius"/>
    </source>
</evidence>
<feature type="transmembrane region" description="Helical" evidence="1">
    <location>
        <begin position="6"/>
        <end position="25"/>
    </location>
</feature>